<evidence type="ECO:0000256" key="1">
    <source>
        <dbReference type="SAM" id="MobiDB-lite"/>
    </source>
</evidence>
<feature type="region of interest" description="Disordered" evidence="1">
    <location>
        <begin position="1"/>
        <end position="73"/>
    </location>
</feature>
<dbReference type="AlphaFoldDB" id="A0A7Y6ICZ8"/>
<gene>
    <name evidence="2" type="ORF">HTZ77_31605</name>
</gene>
<protein>
    <submittedName>
        <fullName evidence="2">DUF2795 domain-containing protein</fullName>
    </submittedName>
</protein>
<reference evidence="2 3" key="1">
    <citation type="submission" date="2020-06" db="EMBL/GenBank/DDBJ databases">
        <title>Nonomuraea sp. SMC257, a novel actinomycete isolated from soil.</title>
        <authorList>
            <person name="Chanama M."/>
        </authorList>
    </citation>
    <scope>NUCLEOTIDE SEQUENCE [LARGE SCALE GENOMIC DNA]</scope>
    <source>
        <strain evidence="2 3">SMC257</strain>
    </source>
</reference>
<proteinExistence type="predicted"/>
<dbReference type="RefSeq" id="WP_175593386.1">
    <property type="nucleotide sequence ID" value="NZ_JABWGN010000013.1"/>
</dbReference>
<accession>A0A7Y6ICZ8</accession>
<dbReference type="Proteomes" id="UP000586042">
    <property type="component" value="Unassembled WGS sequence"/>
</dbReference>
<comment type="caution">
    <text evidence="2">The sequence shown here is derived from an EMBL/GenBank/DDBJ whole genome shotgun (WGS) entry which is preliminary data.</text>
</comment>
<dbReference type="InterPro" id="IPR021527">
    <property type="entry name" value="DUF2795"/>
</dbReference>
<feature type="compositionally biased region" description="Basic and acidic residues" evidence="1">
    <location>
        <begin position="1"/>
        <end position="22"/>
    </location>
</feature>
<keyword evidence="3" id="KW-1185">Reference proteome</keyword>
<organism evidence="2 3">
    <name type="scientific">Nonomuraea montanisoli</name>
    <dbReference type="NCBI Taxonomy" id="2741721"/>
    <lineage>
        <taxon>Bacteria</taxon>
        <taxon>Bacillati</taxon>
        <taxon>Actinomycetota</taxon>
        <taxon>Actinomycetes</taxon>
        <taxon>Streptosporangiales</taxon>
        <taxon>Streptosporangiaceae</taxon>
        <taxon>Nonomuraea</taxon>
    </lineage>
</organism>
<sequence>MDRGSAKHTRRVDEQQKHETEGMVRGGGPTHAEEWKEPEPTPAPGEEDHTRYPPGHEPGTPEGISQQGVEARSDLARWLSDSRFPSSKDELVRHAEDANAPDHIVEMVRSLPDRGFDNVAQVADALGLGKERRRW</sequence>
<dbReference type="EMBL" id="JABWGN010000013">
    <property type="protein sequence ID" value="NUW35932.1"/>
    <property type="molecule type" value="Genomic_DNA"/>
</dbReference>
<dbReference type="Pfam" id="PF11387">
    <property type="entry name" value="DUF2795"/>
    <property type="match status" value="1"/>
</dbReference>
<evidence type="ECO:0000313" key="3">
    <source>
        <dbReference type="Proteomes" id="UP000586042"/>
    </source>
</evidence>
<evidence type="ECO:0000313" key="2">
    <source>
        <dbReference type="EMBL" id="NUW35932.1"/>
    </source>
</evidence>
<name>A0A7Y6ICZ8_9ACTN</name>